<dbReference type="AlphaFoldDB" id="A0A6G1EN31"/>
<sequence>MPGCGNLGLLCCRLVVRHQWLRAQLMAEVIGSTLGELTRRLEEVPGGVVPAGSSRVLGCQGLVR</sequence>
<keyword evidence="2" id="KW-1185">Reference proteome</keyword>
<dbReference type="EMBL" id="SPHZ02000003">
    <property type="protein sequence ID" value="KAF0926027.1"/>
    <property type="molecule type" value="Genomic_DNA"/>
</dbReference>
<reference evidence="1 2" key="1">
    <citation type="submission" date="2019-11" db="EMBL/GenBank/DDBJ databases">
        <title>Whole genome sequence of Oryza granulata.</title>
        <authorList>
            <person name="Li W."/>
        </authorList>
    </citation>
    <scope>NUCLEOTIDE SEQUENCE [LARGE SCALE GENOMIC DNA]</scope>
    <source>
        <strain evidence="2">cv. Menghai</strain>
        <tissue evidence="1">Leaf</tissue>
    </source>
</reference>
<proteinExistence type="predicted"/>
<protein>
    <submittedName>
        <fullName evidence="1">Uncharacterized protein</fullName>
    </submittedName>
</protein>
<evidence type="ECO:0000313" key="1">
    <source>
        <dbReference type="EMBL" id="KAF0926027.1"/>
    </source>
</evidence>
<organism evidence="1 2">
    <name type="scientific">Oryza meyeriana var. granulata</name>
    <dbReference type="NCBI Taxonomy" id="110450"/>
    <lineage>
        <taxon>Eukaryota</taxon>
        <taxon>Viridiplantae</taxon>
        <taxon>Streptophyta</taxon>
        <taxon>Embryophyta</taxon>
        <taxon>Tracheophyta</taxon>
        <taxon>Spermatophyta</taxon>
        <taxon>Magnoliopsida</taxon>
        <taxon>Liliopsida</taxon>
        <taxon>Poales</taxon>
        <taxon>Poaceae</taxon>
        <taxon>BOP clade</taxon>
        <taxon>Oryzoideae</taxon>
        <taxon>Oryzeae</taxon>
        <taxon>Oryzinae</taxon>
        <taxon>Oryza</taxon>
        <taxon>Oryza meyeriana</taxon>
    </lineage>
</organism>
<gene>
    <name evidence="1" type="ORF">E2562_020709</name>
</gene>
<evidence type="ECO:0000313" key="2">
    <source>
        <dbReference type="Proteomes" id="UP000479710"/>
    </source>
</evidence>
<accession>A0A6G1EN31</accession>
<name>A0A6G1EN31_9ORYZ</name>
<dbReference type="Proteomes" id="UP000479710">
    <property type="component" value="Unassembled WGS sequence"/>
</dbReference>
<comment type="caution">
    <text evidence="1">The sequence shown here is derived from an EMBL/GenBank/DDBJ whole genome shotgun (WGS) entry which is preliminary data.</text>
</comment>